<proteinExistence type="predicted"/>
<evidence type="ECO:0000313" key="3">
    <source>
        <dbReference type="Proteomes" id="UP001189429"/>
    </source>
</evidence>
<dbReference type="EMBL" id="CAUYUJ010016116">
    <property type="protein sequence ID" value="CAK0862006.1"/>
    <property type="molecule type" value="Genomic_DNA"/>
</dbReference>
<reference evidence="2" key="1">
    <citation type="submission" date="2023-10" db="EMBL/GenBank/DDBJ databases">
        <authorList>
            <person name="Chen Y."/>
            <person name="Shah S."/>
            <person name="Dougan E. K."/>
            <person name="Thang M."/>
            <person name="Chan C."/>
        </authorList>
    </citation>
    <scope>NUCLEOTIDE SEQUENCE [LARGE SCALE GENOMIC DNA]</scope>
</reference>
<keyword evidence="1" id="KW-0732">Signal</keyword>
<evidence type="ECO:0000313" key="2">
    <source>
        <dbReference type="EMBL" id="CAK0862006.1"/>
    </source>
</evidence>
<dbReference type="Proteomes" id="UP001189429">
    <property type="component" value="Unassembled WGS sequence"/>
</dbReference>
<feature type="chain" id="PRO_5046140973" evidence="1">
    <location>
        <begin position="28"/>
        <end position="162"/>
    </location>
</feature>
<accession>A0ABN9UPW5</accession>
<organism evidence="2 3">
    <name type="scientific">Prorocentrum cordatum</name>
    <dbReference type="NCBI Taxonomy" id="2364126"/>
    <lineage>
        <taxon>Eukaryota</taxon>
        <taxon>Sar</taxon>
        <taxon>Alveolata</taxon>
        <taxon>Dinophyceae</taxon>
        <taxon>Prorocentrales</taxon>
        <taxon>Prorocentraceae</taxon>
        <taxon>Prorocentrum</taxon>
    </lineage>
</organism>
<comment type="caution">
    <text evidence="2">The sequence shown here is derived from an EMBL/GenBank/DDBJ whole genome shotgun (WGS) entry which is preliminary data.</text>
</comment>
<protein>
    <submittedName>
        <fullName evidence="2">Uncharacterized protein</fullName>
    </submittedName>
</protein>
<keyword evidence="3" id="KW-1185">Reference proteome</keyword>
<feature type="signal peptide" evidence="1">
    <location>
        <begin position="1"/>
        <end position="27"/>
    </location>
</feature>
<name>A0ABN9UPW5_9DINO</name>
<sequence length="162" mass="17810">MCHGRVAAPSCVRTLCFIGAKVVLVTAEEFPHNPCGRAHFRLLWVAGTTPPRAVLWLEGVHMDFGASRVPRLEGAVLDHAVAKAVAMGLPLSVDTYMKQDLAQVAGERGTVRLTEDRLVLRPSNGVMEASDYLGDQHDWVQVEEEVTERLPRALFEPARSDP</sequence>
<evidence type="ECO:0000256" key="1">
    <source>
        <dbReference type="SAM" id="SignalP"/>
    </source>
</evidence>
<gene>
    <name evidence="2" type="ORF">PCOR1329_LOCUS50527</name>
</gene>